<feature type="region of interest" description="Disordered" evidence="5">
    <location>
        <begin position="281"/>
        <end position="309"/>
    </location>
</feature>
<dbReference type="PANTHER" id="PTHR10806">
    <property type="entry name" value="SIGNAL PEPTIDASE COMPLEX CATALYTIC SUBUNIT SEC11"/>
    <property type="match status" value="1"/>
</dbReference>
<dbReference type="CDD" id="cd06530">
    <property type="entry name" value="S26_SPase_I"/>
    <property type="match status" value="1"/>
</dbReference>
<gene>
    <name evidence="8" type="ORF">SAMN04487949_1065</name>
</gene>
<feature type="region of interest" description="Disordered" evidence="5">
    <location>
        <begin position="184"/>
        <end position="221"/>
    </location>
</feature>
<feature type="compositionally biased region" description="Basic and acidic residues" evidence="5">
    <location>
        <begin position="287"/>
        <end position="296"/>
    </location>
</feature>
<comment type="subcellular location">
    <subcellularLocation>
        <location evidence="1">Membrane</location>
    </subcellularLocation>
</comment>
<sequence length="374" mass="39298">MTRPRRAEQTAAEGDASRGWASSRTVLHALGVLLLLAVLAPFVVQAVPQTVGADQSYTVLSGSMEPSISPGDVVVVDDVGASTLERGDVITFRRDGETKPTTHRIVEIRETETGRAFVTKGDANEARDGPTVAPENVVGEVLLVIPLVGYVVQFAGTRLGFAALVGAPIALLVVSEVWKVVTSSSAEATDGRTDEAQPTTDTGAADPSDSNDPEDPNDSDEFELELPDLRVALVPLVALTVYSAVMAYTTRTPWSVAVAVASGGFLLLGGGLSRMAEEVEEVEEDDPMARDVETSPRDTSLVPVTDASLPDGGPRRVVVDSAVSLVDVAAECGRPIRRDEAGERLFVRDGALVFVWDGTPPDDASPPADRGEAG</sequence>
<dbReference type="Pfam" id="PF10502">
    <property type="entry name" value="Peptidase_S26"/>
    <property type="match status" value="1"/>
</dbReference>
<evidence type="ECO:0000256" key="3">
    <source>
        <dbReference type="ARBA" id="ARBA00022989"/>
    </source>
</evidence>
<reference evidence="9" key="1">
    <citation type="submission" date="2016-10" db="EMBL/GenBank/DDBJ databases">
        <authorList>
            <person name="Varghese N."/>
            <person name="Submissions S."/>
        </authorList>
    </citation>
    <scope>NUCLEOTIDE SEQUENCE [LARGE SCALE GENOMIC DNA]</scope>
    <source>
        <strain evidence="9">CGMCC 1.10119</strain>
    </source>
</reference>
<keyword evidence="3 6" id="KW-1133">Transmembrane helix</keyword>
<keyword evidence="2 6" id="KW-0812">Transmembrane</keyword>
<evidence type="ECO:0000313" key="9">
    <source>
        <dbReference type="Proteomes" id="UP000199451"/>
    </source>
</evidence>
<dbReference type="InterPro" id="IPR019533">
    <property type="entry name" value="Peptidase_S26"/>
</dbReference>
<dbReference type="NCBIfam" id="TIGR02228">
    <property type="entry name" value="sigpep_I_arch"/>
    <property type="match status" value="1"/>
</dbReference>
<dbReference type="AlphaFoldDB" id="A0A1G9QWZ4"/>
<proteinExistence type="predicted"/>
<evidence type="ECO:0000256" key="5">
    <source>
        <dbReference type="SAM" id="MobiDB-lite"/>
    </source>
</evidence>
<accession>A0A1G9QWZ4</accession>
<feature type="transmembrane region" description="Helical" evidence="6">
    <location>
        <begin position="26"/>
        <end position="47"/>
    </location>
</feature>
<protein>
    <submittedName>
        <fullName evidence="8">Signal peptidase, endoplasmic reticulum-type</fullName>
    </submittedName>
</protein>
<evidence type="ECO:0000313" key="8">
    <source>
        <dbReference type="EMBL" id="SDM15380.1"/>
    </source>
</evidence>
<evidence type="ECO:0000256" key="2">
    <source>
        <dbReference type="ARBA" id="ARBA00022692"/>
    </source>
</evidence>
<evidence type="ECO:0000256" key="6">
    <source>
        <dbReference type="SAM" id="Phobius"/>
    </source>
</evidence>
<evidence type="ECO:0000259" key="7">
    <source>
        <dbReference type="Pfam" id="PF10502"/>
    </source>
</evidence>
<evidence type="ECO:0000256" key="1">
    <source>
        <dbReference type="ARBA" id="ARBA00004370"/>
    </source>
</evidence>
<organism evidence="8 9">
    <name type="scientific">Halogranum gelatinilyticum</name>
    <dbReference type="NCBI Taxonomy" id="660521"/>
    <lineage>
        <taxon>Archaea</taxon>
        <taxon>Methanobacteriati</taxon>
        <taxon>Methanobacteriota</taxon>
        <taxon>Stenosarchaea group</taxon>
        <taxon>Halobacteria</taxon>
        <taxon>Halobacteriales</taxon>
        <taxon>Haloferacaceae</taxon>
    </lineage>
</organism>
<dbReference type="GO" id="GO:0006465">
    <property type="term" value="P:signal peptide processing"/>
    <property type="evidence" value="ECO:0007669"/>
    <property type="project" value="InterPro"/>
</dbReference>
<dbReference type="RefSeq" id="WP_089694776.1">
    <property type="nucleotide sequence ID" value="NZ_FNHL01000001.1"/>
</dbReference>
<dbReference type="GO" id="GO:0004252">
    <property type="term" value="F:serine-type endopeptidase activity"/>
    <property type="evidence" value="ECO:0007669"/>
    <property type="project" value="InterPro"/>
</dbReference>
<keyword evidence="4 6" id="KW-0472">Membrane</keyword>
<dbReference type="GO" id="GO:0016020">
    <property type="term" value="C:membrane"/>
    <property type="evidence" value="ECO:0007669"/>
    <property type="project" value="UniProtKB-SubCell"/>
</dbReference>
<dbReference type="OrthoDB" id="4822at2157"/>
<dbReference type="Gene3D" id="2.10.109.10">
    <property type="entry name" value="Umud Fragment, subunit A"/>
    <property type="match status" value="1"/>
</dbReference>
<dbReference type="Proteomes" id="UP000199451">
    <property type="component" value="Unassembled WGS sequence"/>
</dbReference>
<dbReference type="InterPro" id="IPR001733">
    <property type="entry name" value="Peptidase_S26B"/>
</dbReference>
<evidence type="ECO:0000256" key="4">
    <source>
        <dbReference type="ARBA" id="ARBA00023136"/>
    </source>
</evidence>
<dbReference type="EMBL" id="FNHL01000001">
    <property type="protein sequence ID" value="SDM15380.1"/>
    <property type="molecule type" value="Genomic_DNA"/>
</dbReference>
<feature type="compositionally biased region" description="Acidic residues" evidence="5">
    <location>
        <begin position="209"/>
        <end position="221"/>
    </location>
</feature>
<dbReference type="PRINTS" id="PR00728">
    <property type="entry name" value="SIGNALPTASE"/>
</dbReference>
<dbReference type="SUPFAM" id="SSF51306">
    <property type="entry name" value="LexA/Signal peptidase"/>
    <property type="match status" value="1"/>
</dbReference>
<dbReference type="InterPro" id="IPR036286">
    <property type="entry name" value="LexA/Signal_pep-like_sf"/>
</dbReference>
<name>A0A1G9QWZ4_9EURY</name>
<feature type="domain" description="Peptidase S26" evidence="7">
    <location>
        <begin position="50"/>
        <end position="103"/>
    </location>
</feature>
<dbReference type="STRING" id="660521.SAMN04487949_1065"/>
<dbReference type="PANTHER" id="PTHR10806:SF6">
    <property type="entry name" value="SIGNAL PEPTIDASE COMPLEX CATALYTIC SUBUNIT SEC11"/>
    <property type="match status" value="1"/>
</dbReference>
<keyword evidence="9" id="KW-1185">Reference proteome</keyword>